<dbReference type="RefSeq" id="WP_155338295.1">
    <property type="nucleotide sequence ID" value="NZ_BAAABN010000034.1"/>
</dbReference>
<protein>
    <submittedName>
        <fullName evidence="2">Uncharacterized protein</fullName>
    </submittedName>
</protein>
<reference evidence="2 3" key="1">
    <citation type="submission" date="2019-10" db="EMBL/GenBank/DDBJ databases">
        <title>Whole genome shotgun sequence of Acrocarpospora corrugata NBRC 13972.</title>
        <authorList>
            <person name="Ichikawa N."/>
            <person name="Kimura A."/>
            <person name="Kitahashi Y."/>
            <person name="Komaki H."/>
            <person name="Oguchi A."/>
        </authorList>
    </citation>
    <scope>NUCLEOTIDE SEQUENCE [LARGE SCALE GENOMIC DNA]</scope>
    <source>
        <strain evidence="2 3">NBRC 13972</strain>
    </source>
</reference>
<comment type="caution">
    <text evidence="2">The sequence shown here is derived from an EMBL/GenBank/DDBJ whole genome shotgun (WGS) entry which is preliminary data.</text>
</comment>
<dbReference type="Proteomes" id="UP000334990">
    <property type="component" value="Unassembled WGS sequence"/>
</dbReference>
<dbReference type="EMBL" id="BLAD01000055">
    <property type="protein sequence ID" value="GES02037.1"/>
    <property type="molecule type" value="Genomic_DNA"/>
</dbReference>
<feature type="compositionally biased region" description="Polar residues" evidence="1">
    <location>
        <begin position="1"/>
        <end position="24"/>
    </location>
</feature>
<proteinExistence type="predicted"/>
<feature type="region of interest" description="Disordered" evidence="1">
    <location>
        <begin position="1"/>
        <end position="30"/>
    </location>
</feature>
<evidence type="ECO:0000313" key="2">
    <source>
        <dbReference type="EMBL" id="GES02037.1"/>
    </source>
</evidence>
<name>A0A5M3VYT6_9ACTN</name>
<evidence type="ECO:0000256" key="1">
    <source>
        <dbReference type="SAM" id="MobiDB-lite"/>
    </source>
</evidence>
<keyword evidence="3" id="KW-1185">Reference proteome</keyword>
<dbReference type="AlphaFoldDB" id="A0A5M3VYT6"/>
<organism evidence="2 3">
    <name type="scientific">Acrocarpospora corrugata</name>
    <dbReference type="NCBI Taxonomy" id="35763"/>
    <lineage>
        <taxon>Bacteria</taxon>
        <taxon>Bacillati</taxon>
        <taxon>Actinomycetota</taxon>
        <taxon>Actinomycetes</taxon>
        <taxon>Streptosporangiales</taxon>
        <taxon>Streptosporangiaceae</taxon>
        <taxon>Acrocarpospora</taxon>
    </lineage>
</organism>
<sequence length="277" mass="30116">MSHALTATDSVTASGNDTRTSVDSDTVPPVPFRPSSSLPLDVAQHAFDLLMAGPEPLSIDGAELGVGLPARLIPLHELRAILLHPACSRTTRDEVWRHLICQARTHRKAWMVAAVALALPMLHRLTKSLTSKITADREDLEADVLACYMEAVVRVNLTWSHPVLRLSRLTQFAVLRAHATQQPELLTVPELGEGEQALSYPAGHADLLLAGAVASGVITAEEAELIGLTRLENIPLSTYCRSRGLLYCTILKRRQRAEAALYQALMDGDLGDLSTVR</sequence>
<gene>
    <name evidence="2" type="ORF">Acor_41020</name>
</gene>
<dbReference type="OrthoDB" id="4164470at2"/>
<evidence type="ECO:0000313" key="3">
    <source>
        <dbReference type="Proteomes" id="UP000334990"/>
    </source>
</evidence>
<accession>A0A5M3VYT6</accession>